<dbReference type="EMBL" id="CP061800">
    <property type="protein sequence ID" value="QTA89068.1"/>
    <property type="molecule type" value="Genomic_DNA"/>
</dbReference>
<protein>
    <submittedName>
        <fullName evidence="1">Uncharacterized protein</fullName>
    </submittedName>
</protein>
<dbReference type="AlphaFoldDB" id="A0A975GQL4"/>
<sequence>MAYFRSPETGRFRQTASLALRTIFFLMPIRKDVVPLRPGIDIRITYR</sequence>
<proteinExistence type="predicted"/>
<dbReference type="KEGG" id="dmm:dnm_051160"/>
<evidence type="ECO:0000313" key="2">
    <source>
        <dbReference type="Proteomes" id="UP000663722"/>
    </source>
</evidence>
<dbReference type="Proteomes" id="UP000663722">
    <property type="component" value="Chromosome"/>
</dbReference>
<evidence type="ECO:0000313" key="1">
    <source>
        <dbReference type="EMBL" id="QTA89068.1"/>
    </source>
</evidence>
<accession>A0A975GQL4</accession>
<name>A0A975GQL4_9BACT</name>
<reference evidence="1" key="1">
    <citation type="journal article" date="2021" name="Microb. Physiol.">
        <title>Proteogenomic Insights into the Physiology of Marine, Sulfate-Reducing, Filamentous Desulfonema limicola and Desulfonema magnum.</title>
        <authorList>
            <person name="Schnaars V."/>
            <person name="Wohlbrand L."/>
            <person name="Scheve S."/>
            <person name="Hinrichs C."/>
            <person name="Reinhardt R."/>
            <person name="Rabus R."/>
        </authorList>
    </citation>
    <scope>NUCLEOTIDE SEQUENCE</scope>
    <source>
        <strain evidence="1">4be13</strain>
    </source>
</reference>
<gene>
    <name evidence="1" type="ORF">dnm_051160</name>
</gene>
<keyword evidence="2" id="KW-1185">Reference proteome</keyword>
<organism evidence="1 2">
    <name type="scientific">Desulfonema magnum</name>
    <dbReference type="NCBI Taxonomy" id="45655"/>
    <lineage>
        <taxon>Bacteria</taxon>
        <taxon>Pseudomonadati</taxon>
        <taxon>Thermodesulfobacteriota</taxon>
        <taxon>Desulfobacteria</taxon>
        <taxon>Desulfobacterales</taxon>
        <taxon>Desulfococcaceae</taxon>
        <taxon>Desulfonema</taxon>
    </lineage>
</organism>